<gene>
    <name evidence="11" type="ORF">PVL29_002668</name>
</gene>
<evidence type="ECO:0000313" key="11">
    <source>
        <dbReference type="EMBL" id="KAJ9704201.1"/>
    </source>
</evidence>
<feature type="DNA-binding region" description="Homeobox" evidence="8">
    <location>
        <begin position="412"/>
        <end position="474"/>
    </location>
</feature>
<dbReference type="GO" id="GO:0003677">
    <property type="term" value="F:DNA binding"/>
    <property type="evidence" value="ECO:0007669"/>
    <property type="project" value="UniProtKB-UniRule"/>
</dbReference>
<evidence type="ECO:0000256" key="7">
    <source>
        <dbReference type="ARBA" id="ARBA00023242"/>
    </source>
</evidence>
<name>A0AA39DZS5_VITRO</name>
<comment type="subcellular location">
    <subcellularLocation>
        <location evidence="1 8">Nucleus</location>
    </subcellularLocation>
</comment>
<dbReference type="PANTHER" id="PTHR11850">
    <property type="entry name" value="HOMEOBOX PROTEIN TRANSCRIPTION FACTORS"/>
    <property type="match status" value="1"/>
</dbReference>
<evidence type="ECO:0000256" key="5">
    <source>
        <dbReference type="ARBA" id="ARBA00023155"/>
    </source>
</evidence>
<dbReference type="AlphaFoldDB" id="A0AA39DZS5"/>
<evidence type="ECO:0000313" key="12">
    <source>
        <dbReference type="Proteomes" id="UP001168098"/>
    </source>
</evidence>
<dbReference type="InterPro" id="IPR009057">
    <property type="entry name" value="Homeodomain-like_sf"/>
</dbReference>
<feature type="compositionally biased region" description="Polar residues" evidence="9">
    <location>
        <begin position="515"/>
        <end position="527"/>
    </location>
</feature>
<evidence type="ECO:0000256" key="6">
    <source>
        <dbReference type="ARBA" id="ARBA00023163"/>
    </source>
</evidence>
<comment type="similarity">
    <text evidence="2">Belongs to the TALE/BELL homeobox family.</text>
</comment>
<dbReference type="FunFam" id="1.10.10.60:FF:000083">
    <property type="entry name" value="BEL1-like homeodomain protein 4"/>
    <property type="match status" value="1"/>
</dbReference>
<feature type="compositionally biased region" description="Basic and acidic residues" evidence="9">
    <location>
        <begin position="242"/>
        <end position="264"/>
    </location>
</feature>
<dbReference type="GO" id="GO:0006355">
    <property type="term" value="P:regulation of DNA-templated transcription"/>
    <property type="evidence" value="ECO:0007669"/>
    <property type="project" value="InterPro"/>
</dbReference>
<feature type="domain" description="Homeobox" evidence="10">
    <location>
        <begin position="410"/>
        <end position="473"/>
    </location>
</feature>
<feature type="region of interest" description="Disordered" evidence="9">
    <location>
        <begin position="242"/>
        <end position="289"/>
    </location>
</feature>
<evidence type="ECO:0000259" key="10">
    <source>
        <dbReference type="PROSITE" id="PS50071"/>
    </source>
</evidence>
<dbReference type="SMART" id="SM00389">
    <property type="entry name" value="HOX"/>
    <property type="match status" value="1"/>
</dbReference>
<keyword evidence="7 8" id="KW-0539">Nucleus</keyword>
<keyword evidence="6" id="KW-0804">Transcription</keyword>
<dbReference type="Pfam" id="PF07526">
    <property type="entry name" value="POX"/>
    <property type="match status" value="1"/>
</dbReference>
<keyword evidence="12" id="KW-1185">Reference proteome</keyword>
<dbReference type="Pfam" id="PF05920">
    <property type="entry name" value="Homeobox_KN"/>
    <property type="match status" value="1"/>
</dbReference>
<keyword evidence="5 8" id="KW-0371">Homeobox</keyword>
<dbReference type="PROSITE" id="PS50071">
    <property type="entry name" value="HOMEOBOX_2"/>
    <property type="match status" value="1"/>
</dbReference>
<dbReference type="InterPro" id="IPR006563">
    <property type="entry name" value="POX_dom"/>
</dbReference>
<dbReference type="EMBL" id="JARBHA010000003">
    <property type="protein sequence ID" value="KAJ9704201.1"/>
    <property type="molecule type" value="Genomic_DNA"/>
</dbReference>
<dbReference type="Gene3D" id="1.10.10.60">
    <property type="entry name" value="Homeodomain-like"/>
    <property type="match status" value="1"/>
</dbReference>
<evidence type="ECO:0000256" key="9">
    <source>
        <dbReference type="SAM" id="MobiDB-lite"/>
    </source>
</evidence>
<organism evidence="11 12">
    <name type="scientific">Vitis rotundifolia</name>
    <name type="common">Muscadine grape</name>
    <dbReference type="NCBI Taxonomy" id="103349"/>
    <lineage>
        <taxon>Eukaryota</taxon>
        <taxon>Viridiplantae</taxon>
        <taxon>Streptophyta</taxon>
        <taxon>Embryophyta</taxon>
        <taxon>Tracheophyta</taxon>
        <taxon>Spermatophyta</taxon>
        <taxon>Magnoliopsida</taxon>
        <taxon>eudicotyledons</taxon>
        <taxon>Gunneridae</taxon>
        <taxon>Pentapetalae</taxon>
        <taxon>rosids</taxon>
        <taxon>Vitales</taxon>
        <taxon>Vitaceae</taxon>
        <taxon>Viteae</taxon>
        <taxon>Vitis</taxon>
    </lineage>
</organism>
<protein>
    <recommendedName>
        <fullName evidence="10">Homeobox domain-containing protein</fullName>
    </recommendedName>
</protein>
<proteinExistence type="inferred from homology"/>
<dbReference type="InterPro" id="IPR008422">
    <property type="entry name" value="KN_HD"/>
</dbReference>
<dbReference type="GO" id="GO:0005634">
    <property type="term" value="C:nucleus"/>
    <property type="evidence" value="ECO:0007669"/>
    <property type="project" value="UniProtKB-SubCell"/>
</dbReference>
<feature type="region of interest" description="Disordered" evidence="9">
    <location>
        <begin position="483"/>
        <end position="562"/>
    </location>
</feature>
<comment type="caution">
    <text evidence="11">The sequence shown here is derived from an EMBL/GenBank/DDBJ whole genome shotgun (WGS) entry which is preliminary data.</text>
</comment>
<dbReference type="Proteomes" id="UP001168098">
    <property type="component" value="Unassembled WGS sequence"/>
</dbReference>
<sequence>MATYYPSSNNQRDAAPMHYLREPLPTSYSEVPVLPTNMMYMSYPSSSGSYSDALAGNAQQHNSNNCIEIPSVAASDSTPQQQEILSSLSGSHIVEHDFSAWRDGKNEMLVMNSLGGPASLLHTGQHLQAQGLSLSLGTQIPSGIQIPSIQYRNPNQGFTSFLSPTSSVSGEGGGRNGSSRDEQLRNAEFFPPGVLGANQDSIKVDPSSYGMSSIARTIPHSKYLKAAQQLLDEVVNVRKALKQPDSEKNQNIHELWKGSKEADAGSKNGTGMTPAASNPQEPVSNSLSELSPAERQDLQNKLTKLLAMLDEVDRRYKQYYHQMQIVVSSFDVIAGSGAAKPYTALALQTISRHFRCLRDAITGQIRATRRSLGEQDTSGNGKGVGISRLRYVDQQLRQQRALQQLGMMQQHAWRPQRGLPESSVSILRAWLFEHFLHPYPKDSDKIMLARQTGLTRSQVSNWFINARVRLWKPMVEEMYKEEIGDADMDSNSSSENAPKATKSDIRASEERGDDFQQSTTSTATERCSTGRFLDSKSSNAPDVEMGGPTAGASFRNGERGETQTEYGIVKLSGDQRPSMEECSSLFPDGIVQSDGGSDRFMAAAAAAYHMSELGRFGSGTGVSLTLGLQHCEGGSLPISSGGHHSFVGMRGADMYNPAASSVGTDTADFDCMDPGNRQHRFSSSHLLHDFVA</sequence>
<evidence type="ECO:0000256" key="2">
    <source>
        <dbReference type="ARBA" id="ARBA00006454"/>
    </source>
</evidence>
<accession>A0AA39DZS5</accession>
<feature type="region of interest" description="Disordered" evidence="9">
    <location>
        <begin position="161"/>
        <end position="181"/>
    </location>
</feature>
<dbReference type="SMART" id="SM00574">
    <property type="entry name" value="POX"/>
    <property type="match status" value="1"/>
</dbReference>
<keyword evidence="3" id="KW-0805">Transcription regulation</keyword>
<evidence type="ECO:0000256" key="8">
    <source>
        <dbReference type="PROSITE-ProRule" id="PRU00108"/>
    </source>
</evidence>
<evidence type="ECO:0000256" key="3">
    <source>
        <dbReference type="ARBA" id="ARBA00023015"/>
    </source>
</evidence>
<keyword evidence="4 8" id="KW-0238">DNA-binding</keyword>
<dbReference type="InterPro" id="IPR001356">
    <property type="entry name" value="HD"/>
</dbReference>
<evidence type="ECO:0000256" key="4">
    <source>
        <dbReference type="ARBA" id="ARBA00023125"/>
    </source>
</evidence>
<reference evidence="11 12" key="1">
    <citation type="journal article" date="2023" name="BMC Biotechnol.">
        <title>Vitis rotundifolia cv Carlos genome sequencing.</title>
        <authorList>
            <person name="Huff M."/>
            <person name="Hulse-Kemp A."/>
            <person name="Scheffler B."/>
            <person name="Youngblood R."/>
            <person name="Simpson S."/>
            <person name="Babiker E."/>
            <person name="Staton M."/>
        </authorList>
    </citation>
    <scope>NUCLEOTIDE SEQUENCE [LARGE SCALE GENOMIC DNA]</scope>
    <source>
        <tissue evidence="11">Leaf</tissue>
    </source>
</reference>
<feature type="compositionally biased region" description="Basic and acidic residues" evidence="9">
    <location>
        <begin position="501"/>
        <end position="514"/>
    </location>
</feature>
<dbReference type="SUPFAM" id="SSF46689">
    <property type="entry name" value="Homeodomain-like"/>
    <property type="match status" value="1"/>
</dbReference>
<dbReference type="InterPro" id="IPR050224">
    <property type="entry name" value="TALE_homeobox"/>
</dbReference>
<dbReference type="CDD" id="cd00086">
    <property type="entry name" value="homeodomain"/>
    <property type="match status" value="1"/>
</dbReference>
<feature type="compositionally biased region" description="Polar residues" evidence="9">
    <location>
        <begin position="267"/>
        <end position="289"/>
    </location>
</feature>
<evidence type="ECO:0000256" key="1">
    <source>
        <dbReference type="ARBA" id="ARBA00004123"/>
    </source>
</evidence>